<dbReference type="CDD" id="cd00167">
    <property type="entry name" value="SANT"/>
    <property type="match status" value="1"/>
</dbReference>
<dbReference type="InterPro" id="IPR037830">
    <property type="entry name" value="ZZZ3"/>
</dbReference>
<keyword evidence="2 4" id="KW-0863">Zinc-finger</keyword>
<feature type="compositionally biased region" description="Polar residues" evidence="5">
    <location>
        <begin position="227"/>
        <end position="254"/>
    </location>
</feature>
<evidence type="ECO:0000313" key="8">
    <source>
        <dbReference type="Proteomes" id="UP000469890"/>
    </source>
</evidence>
<dbReference type="PROSITE" id="PS50135">
    <property type="entry name" value="ZF_ZZ_2"/>
    <property type="match status" value="1"/>
</dbReference>
<dbReference type="InterPro" id="IPR043145">
    <property type="entry name" value="Znf_ZZ_sf"/>
</dbReference>
<accession>A0A8H4BQS1</accession>
<dbReference type="Gene3D" id="3.30.60.90">
    <property type="match status" value="1"/>
</dbReference>
<feature type="region of interest" description="Disordered" evidence="5">
    <location>
        <begin position="171"/>
        <end position="288"/>
    </location>
</feature>
<evidence type="ECO:0000259" key="6">
    <source>
        <dbReference type="PROSITE" id="PS50135"/>
    </source>
</evidence>
<keyword evidence="7" id="KW-0371">Homeobox</keyword>
<evidence type="ECO:0000256" key="1">
    <source>
        <dbReference type="ARBA" id="ARBA00022723"/>
    </source>
</evidence>
<sequence length="534" mass="58566">MPGTTTTTPPPQPPLETDNSSEQPSEQLSSIDKNEDYQSVLQALQVLKQQLAVATNDVQVLGTLKSEALEDPYAFIGNLRKKTTKSKMPKLQKVVAVPNINWNKYRFLPESRIVQQQAALNDLILQTKRSAYCNILDTSIEYTSNATTPVAAKNLQQELVRATQAMRQIPSRANSVSDFSEDDDDSESVAAKATPRSKTTPRSIRGIASSSERRTVSGKGKGKRRTSTVQTGRDLQASSMDMSETESPVRSRLQSIEPRTPDEYTPVEANSDDPSRAPTFKQPWSDQEQERLQELLITFPDEPVQAQRFNKISKALGTRTPRQVASRVQKYFIKLAKMGLPVPGRITIPPSCMPKGDNGVKKMKAKAKAKNQGRISKPAAPPALRTTGVGYNSTISGGITNTRISGGHYANTTGPPAVYMSDDEEDASVKEMMRNAATANGATEASDLVVHEGFACDSCGVEPIVGVLYKCTMCDVSEEVDLCGNCMEKGTFTNDHHTLDHTFEAVRTANPLPYYADNDYKSPEHLGEYSYLGF</sequence>
<evidence type="ECO:0000256" key="3">
    <source>
        <dbReference type="ARBA" id="ARBA00022833"/>
    </source>
</evidence>
<comment type="caution">
    <text evidence="7">The sequence shown here is derived from an EMBL/GenBank/DDBJ whole genome shotgun (WGS) entry which is preliminary data.</text>
</comment>
<dbReference type="EMBL" id="JAAECE010000001">
    <property type="protein sequence ID" value="KAF1806862.1"/>
    <property type="molecule type" value="Genomic_DNA"/>
</dbReference>
<organism evidence="7 8">
    <name type="scientific">Mucor circinelloides f. lusitanicus</name>
    <name type="common">Mucor racemosus var. lusitanicus</name>
    <dbReference type="NCBI Taxonomy" id="29924"/>
    <lineage>
        <taxon>Eukaryota</taxon>
        <taxon>Fungi</taxon>
        <taxon>Fungi incertae sedis</taxon>
        <taxon>Mucoromycota</taxon>
        <taxon>Mucoromycotina</taxon>
        <taxon>Mucoromycetes</taxon>
        <taxon>Mucorales</taxon>
        <taxon>Mucorineae</taxon>
        <taxon>Mucoraceae</taxon>
        <taxon>Mucor</taxon>
    </lineage>
</organism>
<keyword evidence="7" id="KW-0238">DNA-binding</keyword>
<dbReference type="InterPro" id="IPR000433">
    <property type="entry name" value="Znf_ZZ"/>
</dbReference>
<feature type="compositionally biased region" description="Polar residues" evidence="5">
    <location>
        <begin position="18"/>
        <end position="31"/>
    </location>
</feature>
<gene>
    <name evidence="7" type="ORF">FB192DRAFT_1352730</name>
</gene>
<dbReference type="SMART" id="SM00291">
    <property type="entry name" value="ZnF_ZZ"/>
    <property type="match status" value="1"/>
</dbReference>
<feature type="domain" description="ZZ-type" evidence="6">
    <location>
        <begin position="451"/>
        <end position="511"/>
    </location>
</feature>
<evidence type="ECO:0000256" key="5">
    <source>
        <dbReference type="SAM" id="MobiDB-lite"/>
    </source>
</evidence>
<dbReference type="Pfam" id="PF00569">
    <property type="entry name" value="ZZ"/>
    <property type="match status" value="1"/>
</dbReference>
<dbReference type="Proteomes" id="UP000469890">
    <property type="component" value="Unassembled WGS sequence"/>
</dbReference>
<dbReference type="SMART" id="SM00717">
    <property type="entry name" value="SANT"/>
    <property type="match status" value="1"/>
</dbReference>
<dbReference type="GO" id="GO:0003677">
    <property type="term" value="F:DNA binding"/>
    <property type="evidence" value="ECO:0007669"/>
    <property type="project" value="UniProtKB-KW"/>
</dbReference>
<keyword evidence="1" id="KW-0479">Metal-binding</keyword>
<dbReference type="InterPro" id="IPR009057">
    <property type="entry name" value="Homeodomain-like_sf"/>
</dbReference>
<dbReference type="Pfam" id="PF00249">
    <property type="entry name" value="Myb_DNA-binding"/>
    <property type="match status" value="1"/>
</dbReference>
<dbReference type="InterPro" id="IPR001005">
    <property type="entry name" value="SANT/Myb"/>
</dbReference>
<dbReference type="GO" id="GO:0008270">
    <property type="term" value="F:zinc ion binding"/>
    <property type="evidence" value="ECO:0007669"/>
    <property type="project" value="UniProtKB-KW"/>
</dbReference>
<dbReference type="PANTHER" id="PTHR22705:SF0">
    <property type="entry name" value="ZZ-TYPE ZINC FINGER-CONTAINING PROTEIN 3"/>
    <property type="match status" value="1"/>
</dbReference>
<reference evidence="7 8" key="1">
    <citation type="submission" date="2019-09" db="EMBL/GenBank/DDBJ databases">
        <authorList>
            <consortium name="DOE Joint Genome Institute"/>
            <person name="Mondo S.J."/>
            <person name="Navarro-Mendoza M.I."/>
            <person name="Perez-Arques C."/>
            <person name="Panchal S."/>
            <person name="Nicolas F.E."/>
            <person name="Ganguly P."/>
            <person name="Pangilinan J."/>
            <person name="Grigoriev I."/>
            <person name="Heitman J."/>
            <person name="Sanya K."/>
            <person name="Garre V."/>
        </authorList>
    </citation>
    <scope>NUCLEOTIDE SEQUENCE [LARGE SCALE GENOMIC DNA]</scope>
    <source>
        <strain evidence="7 8">MU402</strain>
    </source>
</reference>
<name>A0A8H4BQS1_MUCCL</name>
<proteinExistence type="predicted"/>
<dbReference type="Gene3D" id="1.10.10.60">
    <property type="entry name" value="Homeodomain-like"/>
    <property type="match status" value="1"/>
</dbReference>
<dbReference type="SUPFAM" id="SSF46689">
    <property type="entry name" value="Homeodomain-like"/>
    <property type="match status" value="1"/>
</dbReference>
<dbReference type="SUPFAM" id="SSF57850">
    <property type="entry name" value="RING/U-box"/>
    <property type="match status" value="1"/>
</dbReference>
<feature type="region of interest" description="Disordered" evidence="5">
    <location>
        <begin position="1"/>
        <end position="31"/>
    </location>
</feature>
<keyword evidence="3" id="KW-0862">Zinc</keyword>
<dbReference type="AlphaFoldDB" id="A0A8H4BQS1"/>
<evidence type="ECO:0000256" key="4">
    <source>
        <dbReference type="PROSITE-ProRule" id="PRU00228"/>
    </source>
</evidence>
<dbReference type="PANTHER" id="PTHR22705">
    <property type="entry name" value="ZINC FINGER, ZZ DOMAIN CONTAINING 3"/>
    <property type="match status" value="1"/>
</dbReference>
<evidence type="ECO:0000313" key="7">
    <source>
        <dbReference type="EMBL" id="KAF1806862.1"/>
    </source>
</evidence>
<protein>
    <submittedName>
        <fullName evidence="7">Homeodomain-like DNA binding domain-containing transcription factor</fullName>
    </submittedName>
</protein>
<evidence type="ECO:0000256" key="2">
    <source>
        <dbReference type="ARBA" id="ARBA00022771"/>
    </source>
</evidence>